<dbReference type="Pfam" id="PF15787">
    <property type="entry name" value="DUF4704"/>
    <property type="match status" value="1"/>
</dbReference>
<dbReference type="SUPFAM" id="SSF57903">
    <property type="entry name" value="FYVE/PHD zinc finger"/>
    <property type="match status" value="1"/>
</dbReference>
<gene>
    <name evidence="12" type="ORF">TTRE_0000212401</name>
</gene>
<evidence type="ECO:0000259" key="9">
    <source>
        <dbReference type="PROSITE" id="PS50178"/>
    </source>
</evidence>
<dbReference type="CDD" id="cd06071">
    <property type="entry name" value="Beach"/>
    <property type="match status" value="1"/>
</dbReference>
<dbReference type="CDD" id="cd15719">
    <property type="entry name" value="FYVE_WDFY3"/>
    <property type="match status" value="1"/>
</dbReference>
<feature type="compositionally biased region" description="Low complexity" evidence="8">
    <location>
        <begin position="9"/>
        <end position="27"/>
    </location>
</feature>
<dbReference type="SMART" id="SM00064">
    <property type="entry name" value="FYVE"/>
    <property type="match status" value="1"/>
</dbReference>
<dbReference type="STRING" id="36087.A0A077Z0B9"/>
<dbReference type="Pfam" id="PF14844">
    <property type="entry name" value="PH_BEACH"/>
    <property type="match status" value="1"/>
</dbReference>
<dbReference type="PANTHER" id="PTHR46108">
    <property type="entry name" value="BLUE CHEESE"/>
    <property type="match status" value="1"/>
</dbReference>
<dbReference type="InterPro" id="IPR056252">
    <property type="entry name" value="Alfy-like_Arm-like"/>
</dbReference>
<evidence type="ECO:0000256" key="6">
    <source>
        <dbReference type="PROSITE-ProRule" id="PRU00091"/>
    </source>
</evidence>
<dbReference type="Gene3D" id="2.130.10.10">
    <property type="entry name" value="YVTN repeat-like/Quinoprotein amine dehydrogenase"/>
    <property type="match status" value="1"/>
</dbReference>
<evidence type="ECO:0000256" key="7">
    <source>
        <dbReference type="PROSITE-ProRule" id="PRU00221"/>
    </source>
</evidence>
<dbReference type="PROSITE" id="PS50178">
    <property type="entry name" value="ZF_FYVE"/>
    <property type="match status" value="1"/>
</dbReference>
<evidence type="ECO:0000256" key="5">
    <source>
        <dbReference type="ARBA" id="ARBA00022833"/>
    </source>
</evidence>
<dbReference type="Pfam" id="PF00400">
    <property type="entry name" value="WD40"/>
    <property type="match status" value="1"/>
</dbReference>
<dbReference type="InterPro" id="IPR017455">
    <property type="entry name" value="Znf_FYVE-rel"/>
</dbReference>
<dbReference type="FunFam" id="1.10.1540.10:FF:000002">
    <property type="entry name" value="WD repeat and FYVE domain containing 3"/>
    <property type="match status" value="1"/>
</dbReference>
<proteinExistence type="predicted"/>
<dbReference type="SUPFAM" id="SSF50729">
    <property type="entry name" value="PH domain-like"/>
    <property type="match status" value="1"/>
</dbReference>
<keyword evidence="2" id="KW-0479">Metal-binding</keyword>
<dbReference type="Pfam" id="PF23295">
    <property type="entry name" value="Arm_4"/>
    <property type="match status" value="1"/>
</dbReference>
<dbReference type="PANTHER" id="PTHR46108:SF4">
    <property type="entry name" value="BLUE CHEESE"/>
    <property type="match status" value="1"/>
</dbReference>
<dbReference type="InterPro" id="IPR051944">
    <property type="entry name" value="BEACH_domain_protein"/>
</dbReference>
<organism evidence="12 13">
    <name type="scientific">Trichuris trichiura</name>
    <name type="common">Whipworm</name>
    <name type="synonym">Trichocephalus trichiurus</name>
    <dbReference type="NCBI Taxonomy" id="36087"/>
    <lineage>
        <taxon>Eukaryota</taxon>
        <taxon>Metazoa</taxon>
        <taxon>Ecdysozoa</taxon>
        <taxon>Nematoda</taxon>
        <taxon>Enoplea</taxon>
        <taxon>Dorylaimia</taxon>
        <taxon>Trichinellida</taxon>
        <taxon>Trichuridae</taxon>
        <taxon>Trichuris</taxon>
    </lineage>
</organism>
<dbReference type="Pfam" id="PF02138">
    <property type="entry name" value="Beach"/>
    <property type="match status" value="1"/>
</dbReference>
<dbReference type="InterPro" id="IPR000306">
    <property type="entry name" value="Znf_FYVE"/>
</dbReference>
<dbReference type="InterPro" id="IPR016024">
    <property type="entry name" value="ARM-type_fold"/>
</dbReference>
<feature type="region of interest" description="Disordered" evidence="8">
    <location>
        <begin position="3261"/>
        <end position="3287"/>
    </location>
</feature>
<dbReference type="PROSITE" id="PS00678">
    <property type="entry name" value="WD_REPEATS_1"/>
    <property type="match status" value="1"/>
</dbReference>
<keyword evidence="1 7" id="KW-0853">WD repeat</keyword>
<dbReference type="OrthoDB" id="10018316at2759"/>
<evidence type="ECO:0000256" key="4">
    <source>
        <dbReference type="ARBA" id="ARBA00022771"/>
    </source>
</evidence>
<dbReference type="Gene3D" id="1.25.10.10">
    <property type="entry name" value="Leucine-rich Repeat Variant"/>
    <property type="match status" value="1"/>
</dbReference>
<evidence type="ECO:0000256" key="2">
    <source>
        <dbReference type="ARBA" id="ARBA00022723"/>
    </source>
</evidence>
<dbReference type="PROSITE" id="PS50294">
    <property type="entry name" value="WD_REPEATS_REGION"/>
    <property type="match status" value="1"/>
</dbReference>
<sequence length="3438" mass="384990">MNIVRKLGSSRPSSESTSSAANSGESTSMGDNILALMHLRKVFNDLVRNSKPGEERDLKMYPVVKLFLKVSQSFTVDDIVNRFKEASQFVSMISSMLVQEIRMRAGFPSTVDAAVEIITYLKPNAAAVDVKTFGWSILSALALLVSPNRVDIVEAVCKAALPSTLVKSLYLFCDLPEPCPLDNGEVQLVRDALMKVMIPVMRSQKGLEQVASKDDLVLIFCSVSSWCPVHNHIWRSCSSELLMTLSSRVKSCSLVSYVHDHKCVQLFVDNLRHAAQESLVDLIDMVSCLLCVLKDFASVSPVLLEDFKSTGGYEYLCDLILQRSFTTIQNEQDALRNLLFVVNSLVLAGSGEIKPPETYIAWQGQRGSPVRQPAGEAGRVVRNMDAFEVLENVFILSNQTNICCTVLDVLYSIFSADPLNYFLLESRCPIGKFIETVNAKSLKTQRKLFDVIEYVVFQLNYLPSKEFIAIAPILKTNKDMNSIRLIVRSLQKILNHSVGVKDVFRDVGLLDVLVTVLQNAYACVRNNSGDQEIIWDCFSLIVRTLCLLVKQCNANVVVFREIGGTKTIFSMIEDDRCRSMALQLLQHVMMNPSGEDELAGILALLHSTPSAKIWTKCEVLQFLANLLRESHRVRMAFRRVGGYVYLLSMVLSMGGAFKAVRDKQWVDVPLKYLYIYLRNLLRVLTISMRFEPSNATFFQNEVKYSSLTESVHLLGCFGDKKTFAVIPVGPNVLDVNMELLRALTDVFNNSMEEDFSFAVAGLSNESVSVCFIYRLLYDMAFDRFDRSGAVIEFKYEQSGAGTFSYRFLSAQEQNPYVVHSGAVMCMCDLLSYIRDTEKLETLNLQLFLVEILRSTLRSERNQQVMCDAGLPRLLFDNFSSVFLLEEHPLLPPLYYILERLAAQGMAPNEFRQYMRLDAPWCCADMDVDEPSIGGGSMSLNRVKTLVSMTTPKDLRLSWLNASPPFVEFDMSIEGFGCIFLPSIAPAGSTAAVTTSSSPLVHSASQDSSKGPLSGGLGVGERLFPPAGGLTFLCWLYVERFSESGADAHPLRLLTIYRSFQGTGQSQRSLESITSTMDLASMQIQISPVDRNLLIATYETDTPGADLDKDVGSKEAFARISVEELRRDRQWNHLTVVFSRWMLKSSAVSVYINGILHSTHRISYLCQYPAVSHTGLPPLTAVNAVIGTMPGPFRKQSTLLWRLGTTYLIEEALSASQVGQVFDLGPHYAGSFQAPQSWSEKRLPNLVAEEKVSFGLHTTAVSTMTLARLRKIYNKVDSRAIGKLLGISSHENITPVRVMHNSAVHLGGPARSIGGVIVGYLGMRTFHPRPVSKLFETVGGVACILGLVSMAEDTETLYAAVKTLFCSLKTNQALSNEMEKLRGYQILSVLLKEKIKLLNGHILYLLFSMVGTLDVTRETVVIPNVQAFGDLLCDLCVWNMASVDLQRLLYEHFYQLITEAGSQEANLTAVRQLDLLCRLLYSIFFRPELLKATKDIMFNLIAAILHPIADDTSLLKFGQFLVATISPKESCIKEKDLPASMKELQELLFSPEVNFEDGPTRIAYNVYIRTRCLNVLLNMLLNTGGKLNYQLCEQISKVLGFDWVLSLLSPTCHRETVHTVLQMLLTMTRHSTLMTKFREGSANGGWLTEAESVVQNRAGVLLGFSVSARSGSIGAACDLNPEVEHVPGFVALQHLLPYHANLPETHFVLVAMLLGRAVKCLPTVDTLTLDKIWSLVLNNPKEHTWANVTDKTQLCPEASLPILGVVRRCLHRNAKDDWSQENPVALLQFLLFLYQNSAEFSAYANGTDFVSTLASVLLVDDETSKVFRSSDSTERRGLPKHKAVKHVLDFLATICVDSFLSGQTAKGESVVDAIFTIVQNVAETSDVKPFVTAFAFAVMDRVEATDILARGTSAPLSAPGSPNSSYSSLAANVFYFASKLVDCLWNDKLSCDPQEILNFLLKLFSQVKRKSGPSVPLDALYSSLNRCLLFLMSRVIDSTKAQRTMIDCLQKVTSHRSLIFSPANSAADFVGCMAHLLFILTDKSAYKLPSQLSNSEEHLDKVPYKEALEDGFGVVANTAKRVWEELFLSKKQVLEEALSVAVVPEVNAMRAVASDSASQHWLTFIDNEVKGFGGKESSQIHAQLQSKLHIMAGGLQRLATSKKTVRNVSTTRNASVLPKTLLIWLQVHVSLVYQLFELRHTRYLQWHQHTEKWCLDEWAQLKSDLIRQRGLWGPKHPSKLDKYMLDSTEGPCRMRKKLIPNTMFFVCYPYRPKSFGSENKGSKNKLAYSHDSKLYYERAHKLHAGCFDPRTVDLSQPVYVKPEQITAFVDDVVEMDPKTIQSSLRRPSAGELFNCNATDPEDSAAPADEPSDQPPLGATNLDSSIGEDGSISKADVSGQKEQEKAPTDLAPKLEFTKEPDNQTLLRLLEEGEELNAMYRCARVNGLDSTEGLLLFGKCHYYVVDGFTLLKSREIRDLDFLPEELHDPIVPYITDGSPGSRSQKRQCSKFSYEDIRECHKRRYLLQPSAIEVFSSDGRNYLLAFPKKMRDKVYAKFLACAKSMTDAGHQSVSGQKSWVDVEQGAGFFSLLTGESSVTQRWVRGEISNFQYLMHLNTLAGRSYNDLSQYPVFPWILRDYDSQQLDLNNPSTFRDLGKPMGAQTEERLGQFLKRYREWDDPTGETPPYMYGTHYSSAMIVLSYLVRLEPFTQQFLKLQGGHFDLADRMFHCVKDAWISASRNNMADVKELIPEFFYLPDFLVNSNHFELGTKQSGVHLDHVVLPPWAKGDPREFVRLHREALESDYVSSRLHEWIDLIFGYRQQGQAAVESNNLFHHLFYEANVNFDLINDPLTKNATLGFINNFGQIPSQLFKKPHPVKRLRLGSSAITVNDPTVGVYCAPADRLFFYYFCDSLKPPLHPIREVKQAVGQIAQNAKGVLFAVEQNKVLIPSQYQRQGKRYSSPSIFLLIVQFQSACIYESPHWGDVICACCPNSRTVVTGSTCTVVCVWEIVGSFGRNIAASLQLRKRLYGHTEPVSCISTSRSFGIIVSGSRDRTCIVWDLSNLSFVRQLEPHPGPVSAVCINEATGDIASAAGCQLYLWSLSGERLASVNTASSSKLDMNEIIMCIAFSTLNEWDSRNVIITGTNSGIVKMWSLVYLTRRRSHEYGTAPPKLGVWRSMSTSYVDFPAPLVDHSPKIESLSSHVEEPFEFISNGETSVNFTVGNSSSSDEELSLGSLNAVQRRSANAMYDAVHCSRRAKRYRDRVDTPRRRVKSESDLPSSQGEALTKADAQVEVRWERRLVFRARLSMHTAFDRKDNPCPAPVTALFPSRDHKTLYVGDGCGRIWAWTIGDRHGGRADHWVQDPSRSLCSDCHQKFTLTERRHHCRNCGQLFCSRCSRFESEVKHLKIRKPVRVCQNCYVRLKAAEDLIFPRHSTPAHS</sequence>
<dbReference type="Gene3D" id="2.30.29.30">
    <property type="entry name" value="Pleckstrin-homology domain (PH domain)/Phosphotyrosine-binding domain (PTB)"/>
    <property type="match status" value="1"/>
</dbReference>
<evidence type="ECO:0000313" key="13">
    <source>
        <dbReference type="Proteomes" id="UP000030665"/>
    </source>
</evidence>
<dbReference type="PROSITE" id="PS50197">
    <property type="entry name" value="BEACH"/>
    <property type="match status" value="1"/>
</dbReference>
<dbReference type="SMART" id="SM00320">
    <property type="entry name" value="WD40"/>
    <property type="match status" value="5"/>
</dbReference>
<name>A0A077Z0B9_TRITR</name>
<dbReference type="InterPro" id="IPR011011">
    <property type="entry name" value="Znf_FYVE_PHD"/>
</dbReference>
<feature type="domain" description="FYVE-type" evidence="9">
    <location>
        <begin position="3362"/>
        <end position="3422"/>
    </location>
</feature>
<dbReference type="Proteomes" id="UP000030665">
    <property type="component" value="Unassembled WGS sequence"/>
</dbReference>
<dbReference type="InterPro" id="IPR031570">
    <property type="entry name" value="NBEA/BDCP_DUF4704"/>
</dbReference>
<evidence type="ECO:0000313" key="12">
    <source>
        <dbReference type="EMBL" id="CDW53857.1"/>
    </source>
</evidence>
<feature type="region of interest" description="Disordered" evidence="8">
    <location>
        <begin position="2339"/>
        <end position="2415"/>
    </location>
</feature>
<feature type="repeat" description="WD" evidence="7">
    <location>
        <begin position="3026"/>
        <end position="3067"/>
    </location>
</feature>
<protein>
    <submittedName>
        <fullName evidence="12">WD40 and Beach and PH BEACH and FYVE domain conta ining protein</fullName>
    </submittedName>
</protein>
<dbReference type="Gene3D" id="1.10.1540.10">
    <property type="entry name" value="BEACH domain"/>
    <property type="match status" value="1"/>
</dbReference>
<dbReference type="CDD" id="cd01201">
    <property type="entry name" value="PH_BEACH"/>
    <property type="match status" value="1"/>
</dbReference>
<accession>A0A077Z0B9</accession>
<dbReference type="SUPFAM" id="SSF50978">
    <property type="entry name" value="WD40 repeat-like"/>
    <property type="match status" value="1"/>
</dbReference>
<dbReference type="InterPro" id="IPR019775">
    <property type="entry name" value="WD40_repeat_CS"/>
</dbReference>
<feature type="compositionally biased region" description="Basic and acidic residues" evidence="8">
    <location>
        <begin position="3261"/>
        <end position="3274"/>
    </location>
</feature>
<dbReference type="Pfam" id="PF01363">
    <property type="entry name" value="FYVE"/>
    <property type="match status" value="1"/>
</dbReference>
<dbReference type="PROSITE" id="PS51783">
    <property type="entry name" value="PH_BEACH"/>
    <property type="match status" value="1"/>
</dbReference>
<dbReference type="PROSITE" id="PS50082">
    <property type="entry name" value="WD_REPEATS_2"/>
    <property type="match status" value="1"/>
</dbReference>
<keyword evidence="13" id="KW-1185">Reference proteome</keyword>
<dbReference type="GO" id="GO:0008270">
    <property type="term" value="F:zinc ion binding"/>
    <property type="evidence" value="ECO:0007669"/>
    <property type="project" value="UniProtKB-KW"/>
</dbReference>
<dbReference type="EMBL" id="HG805870">
    <property type="protein sequence ID" value="CDW53857.1"/>
    <property type="molecule type" value="Genomic_DNA"/>
</dbReference>
<dbReference type="InterPro" id="IPR011993">
    <property type="entry name" value="PH-like_dom_sf"/>
</dbReference>
<evidence type="ECO:0000256" key="1">
    <source>
        <dbReference type="ARBA" id="ARBA00022574"/>
    </source>
</evidence>
<dbReference type="SMART" id="SM01026">
    <property type="entry name" value="Beach"/>
    <property type="match status" value="1"/>
</dbReference>
<dbReference type="Gene3D" id="3.30.40.10">
    <property type="entry name" value="Zinc/RING finger domain, C3HC4 (zinc finger)"/>
    <property type="match status" value="1"/>
</dbReference>
<dbReference type="SUPFAM" id="SSF48371">
    <property type="entry name" value="ARM repeat"/>
    <property type="match status" value="1"/>
</dbReference>
<dbReference type="InterPro" id="IPR036322">
    <property type="entry name" value="WD40_repeat_dom_sf"/>
</dbReference>
<dbReference type="SUPFAM" id="SSF81837">
    <property type="entry name" value="BEACH domain"/>
    <property type="match status" value="1"/>
</dbReference>
<feature type="domain" description="BEACH" evidence="10">
    <location>
        <begin position="2583"/>
        <end position="2876"/>
    </location>
</feature>
<evidence type="ECO:0000259" key="11">
    <source>
        <dbReference type="PROSITE" id="PS51783"/>
    </source>
</evidence>
<keyword evidence="5" id="KW-0862">Zinc</keyword>
<dbReference type="InterPro" id="IPR015943">
    <property type="entry name" value="WD40/YVTN_repeat-like_dom_sf"/>
</dbReference>
<dbReference type="InterPro" id="IPR013083">
    <property type="entry name" value="Znf_RING/FYVE/PHD"/>
</dbReference>
<reference evidence="12" key="2">
    <citation type="submission" date="2014-03" db="EMBL/GenBank/DDBJ databases">
        <title>The whipworm genome and dual-species transcriptomics of an intimate host-pathogen interaction.</title>
        <authorList>
            <person name="Foth B.J."/>
            <person name="Tsai I.J."/>
            <person name="Reid A.J."/>
            <person name="Bancroft A.J."/>
            <person name="Nichol S."/>
            <person name="Tracey A."/>
            <person name="Holroyd N."/>
            <person name="Cotton J.A."/>
            <person name="Stanley E.J."/>
            <person name="Zarowiecki M."/>
            <person name="Liu J.Z."/>
            <person name="Huckvale T."/>
            <person name="Cooper P.J."/>
            <person name="Grencis R.K."/>
            <person name="Berriman M."/>
        </authorList>
    </citation>
    <scope>NUCLEOTIDE SEQUENCE [LARGE SCALE GENOMIC DNA]</scope>
</reference>
<evidence type="ECO:0000256" key="3">
    <source>
        <dbReference type="ARBA" id="ARBA00022737"/>
    </source>
</evidence>
<reference evidence="12" key="1">
    <citation type="submission" date="2014-01" db="EMBL/GenBank/DDBJ databases">
        <authorList>
            <person name="Aslett M."/>
        </authorList>
    </citation>
    <scope>NUCLEOTIDE SEQUENCE</scope>
</reference>
<dbReference type="InterPro" id="IPR001680">
    <property type="entry name" value="WD40_rpt"/>
</dbReference>
<dbReference type="InterPro" id="IPR023362">
    <property type="entry name" value="PH-BEACH_dom"/>
</dbReference>
<dbReference type="InterPro" id="IPR011989">
    <property type="entry name" value="ARM-like"/>
</dbReference>
<keyword evidence="3" id="KW-0677">Repeat</keyword>
<evidence type="ECO:0000259" key="10">
    <source>
        <dbReference type="PROSITE" id="PS50197"/>
    </source>
</evidence>
<keyword evidence="4 6" id="KW-0863">Zinc-finger</keyword>
<feature type="region of interest" description="Disordered" evidence="8">
    <location>
        <begin position="1"/>
        <end position="27"/>
    </location>
</feature>
<feature type="domain" description="BEACH-type PH" evidence="11">
    <location>
        <begin position="2428"/>
        <end position="2555"/>
    </location>
</feature>
<evidence type="ECO:0000256" key="8">
    <source>
        <dbReference type="SAM" id="MobiDB-lite"/>
    </source>
</evidence>
<dbReference type="InterPro" id="IPR000409">
    <property type="entry name" value="BEACH_dom"/>
</dbReference>
<dbReference type="InterPro" id="IPR036372">
    <property type="entry name" value="BEACH_dom_sf"/>
</dbReference>